<dbReference type="Gene3D" id="3.40.1000.10">
    <property type="entry name" value="Mog1/PsbP, alpha/beta/alpha sandwich"/>
    <property type="match status" value="1"/>
</dbReference>
<dbReference type="InterPro" id="IPR005151">
    <property type="entry name" value="Tail-specific_protease"/>
</dbReference>
<dbReference type="Proteomes" id="UP000267250">
    <property type="component" value="Chromosome"/>
</dbReference>
<dbReference type="GO" id="GO:0006508">
    <property type="term" value="P:proteolysis"/>
    <property type="evidence" value="ECO:0007669"/>
    <property type="project" value="InterPro"/>
</dbReference>
<keyword evidence="3" id="KW-1185">Reference proteome</keyword>
<dbReference type="RefSeq" id="WP_127015878.1">
    <property type="nucleotide sequence ID" value="NZ_CP016379.1"/>
</dbReference>
<dbReference type="InterPro" id="IPR029045">
    <property type="entry name" value="ClpP/crotonase-like_dom_sf"/>
</dbReference>
<dbReference type="AlphaFoldDB" id="A0A3Q9HPI5"/>
<dbReference type="EMBL" id="CP016379">
    <property type="protein sequence ID" value="AZR72548.1"/>
    <property type="molecule type" value="Genomic_DNA"/>
</dbReference>
<dbReference type="PANTHER" id="PTHR32060">
    <property type="entry name" value="TAIL-SPECIFIC PROTEASE"/>
    <property type="match status" value="1"/>
</dbReference>
<accession>A0A3Q9HPI5</accession>
<evidence type="ECO:0000313" key="2">
    <source>
        <dbReference type="EMBL" id="AZR72548.1"/>
    </source>
</evidence>
<dbReference type="OrthoDB" id="3177522at2"/>
<organism evidence="2 3">
    <name type="scientific">Anoxybacter fermentans</name>
    <dbReference type="NCBI Taxonomy" id="1323375"/>
    <lineage>
        <taxon>Bacteria</taxon>
        <taxon>Bacillati</taxon>
        <taxon>Bacillota</taxon>
        <taxon>Clostridia</taxon>
        <taxon>Halanaerobiales</taxon>
        <taxon>Anoxybacter</taxon>
    </lineage>
</organism>
<evidence type="ECO:0000259" key="1">
    <source>
        <dbReference type="SMART" id="SM00245"/>
    </source>
</evidence>
<dbReference type="SMART" id="SM00245">
    <property type="entry name" value="TSPc"/>
    <property type="match status" value="1"/>
</dbReference>
<dbReference type="GO" id="GO:0004175">
    <property type="term" value="F:endopeptidase activity"/>
    <property type="evidence" value="ECO:0007669"/>
    <property type="project" value="TreeGrafter"/>
</dbReference>
<evidence type="ECO:0000313" key="3">
    <source>
        <dbReference type="Proteomes" id="UP000267250"/>
    </source>
</evidence>
<gene>
    <name evidence="2" type="ORF">BBF96_03605</name>
</gene>
<sequence length="618" mass="70953">MNIKLLLNILVLSFLVILVLFYSNLGEASSKLVWKEYSNQYFKIKYPAEWNKAEAGNRVGFAPINGSIYFGFDIDVVTTEDVSSFEKFQNRFKNQIKKLHSSASEIEVEEISIDGQPAYKILATNSLYQIKGFIISVYKNKTAFDLTFTGTEEEYFNYYNVFEEMINSIKFYNFKVEEEEIKLVKGRKLTSKEAIEDALYLFEKLEEIHPNLYKYYSKQEAYVYFNQIKEEISKKDEISKLELYKLLAPYVASFKDGHTELSIYNEYNSYLEQGGKIFPLKVVIKGDKLFVGEDFAESDISVATEILSINGVSSSEILETMKKNISYDLEGFRIKRLEDDFPMWLWANYGKKDFFAVKFKIKSGEVKSVFLKGIKDIKKKENDFSLSYPDEGVALLKINNFYSERGEKFKTFVDKSFKEIKSKKCKNLIIDLRNNGGGTSILVSYLYEYITNKPYCTVKETRYKLSDYVLEHGEYFKLSQVAKLGNKRVLVEKPELKKPNKNQYKFNGCIYVLIGKGTYSAAVNFAAMVKDFITGILVGEETGGYASYYGNSVDIELPYSGLTLKVATTQNIRPAGYDNGKGVLPDVKVDVDPLMLVQGKDQVLETVLQMIKNKEINQ</sequence>
<dbReference type="Gene3D" id="3.90.226.10">
    <property type="entry name" value="2-enoyl-CoA Hydratase, Chain A, domain 1"/>
    <property type="match status" value="1"/>
</dbReference>
<dbReference type="GO" id="GO:0008236">
    <property type="term" value="F:serine-type peptidase activity"/>
    <property type="evidence" value="ECO:0007669"/>
    <property type="project" value="InterPro"/>
</dbReference>
<protein>
    <recommendedName>
        <fullName evidence="1">Tail specific protease domain-containing protein</fullName>
    </recommendedName>
</protein>
<dbReference type="Pfam" id="PF03572">
    <property type="entry name" value="Peptidase_S41"/>
    <property type="match status" value="1"/>
</dbReference>
<proteinExistence type="predicted"/>
<dbReference type="KEGG" id="aft:BBF96_03605"/>
<dbReference type="SUPFAM" id="SSF52096">
    <property type="entry name" value="ClpP/crotonase"/>
    <property type="match status" value="1"/>
</dbReference>
<feature type="domain" description="Tail specific protease" evidence="1">
    <location>
        <begin position="366"/>
        <end position="590"/>
    </location>
</feature>
<name>A0A3Q9HPI5_9FIRM</name>
<dbReference type="PANTHER" id="PTHR32060:SF22">
    <property type="entry name" value="CARBOXYL-TERMINAL-PROCESSING PEPTIDASE 3, CHLOROPLASTIC"/>
    <property type="match status" value="1"/>
</dbReference>
<reference evidence="2 3" key="1">
    <citation type="submission" date="2016-07" db="EMBL/GenBank/DDBJ databases">
        <title>Genome and transcriptome analysis of iron-reducing fermentative bacteria Anoxybacter fermentans.</title>
        <authorList>
            <person name="Zeng X."/>
            <person name="Shao Z."/>
        </authorList>
    </citation>
    <scope>NUCLEOTIDE SEQUENCE [LARGE SCALE GENOMIC DNA]</scope>
    <source>
        <strain evidence="2 3">DY22613</strain>
    </source>
</reference>